<dbReference type="Pfam" id="PF00149">
    <property type="entry name" value="Metallophos"/>
    <property type="match status" value="1"/>
</dbReference>
<sequence length="280" mass="31465">MSEFRLTQISDTHLGRRFPGLIANFHRVCEHIDTERPDLVVNSGDVAFDGPTGRDDVVFAKGLHDALPVACRYIPGNHDIGDNPTAIGPAPKPPVSEAHRRQFCDIIGEDHWAFEAAGWRFIGLNTLVMNSGLAFEAAQFDWLASEIARTNGRPVALFLHKPLFLNLPDDPETPETSIRYVPQPARARLIEMFAGVDLRLVASGHVHQRRDFSWRHTRHVWAPSAGFIINDQRQDRIAIKEVGLVEYRFRPDSFEVRHVRAAGQVDVDIEELFAQMGGAH</sequence>
<evidence type="ECO:0000259" key="1">
    <source>
        <dbReference type="Pfam" id="PF00149"/>
    </source>
</evidence>
<dbReference type="SUPFAM" id="SSF56300">
    <property type="entry name" value="Metallo-dependent phosphatases"/>
    <property type="match status" value="1"/>
</dbReference>
<organism evidence="2 3">
    <name type="scientific">Bradyrhizobium nitroreducens</name>
    <dbReference type="NCBI Taxonomy" id="709803"/>
    <lineage>
        <taxon>Bacteria</taxon>
        <taxon>Pseudomonadati</taxon>
        <taxon>Pseudomonadota</taxon>
        <taxon>Alphaproteobacteria</taxon>
        <taxon>Hyphomicrobiales</taxon>
        <taxon>Nitrobacteraceae</taxon>
        <taxon>Bradyrhizobium</taxon>
    </lineage>
</organism>
<dbReference type="EMBL" id="LFJC01000003">
    <property type="protein sequence ID" value="PIT05499.1"/>
    <property type="molecule type" value="Genomic_DNA"/>
</dbReference>
<dbReference type="PANTHER" id="PTHR43143">
    <property type="entry name" value="METALLOPHOSPHOESTERASE, CALCINEURIN SUPERFAMILY"/>
    <property type="match status" value="1"/>
</dbReference>
<dbReference type="Gene3D" id="3.60.21.10">
    <property type="match status" value="1"/>
</dbReference>
<dbReference type="AlphaFoldDB" id="A0A2M6ULR5"/>
<accession>A0A2M6ULR5</accession>
<dbReference type="InterPro" id="IPR029052">
    <property type="entry name" value="Metallo-depent_PP-like"/>
</dbReference>
<dbReference type="PANTHER" id="PTHR43143:SF1">
    <property type="entry name" value="SERINE_THREONINE-PROTEIN PHOSPHATASE CPPED1"/>
    <property type="match status" value="1"/>
</dbReference>
<evidence type="ECO:0000313" key="3">
    <source>
        <dbReference type="Proteomes" id="UP000228930"/>
    </source>
</evidence>
<gene>
    <name evidence="2" type="ORF">TSA1_35745</name>
</gene>
<dbReference type="Proteomes" id="UP000228930">
    <property type="component" value="Unassembled WGS sequence"/>
</dbReference>
<proteinExistence type="predicted"/>
<keyword evidence="3" id="KW-1185">Reference proteome</keyword>
<dbReference type="RefSeq" id="WP_100180608.1">
    <property type="nucleotide sequence ID" value="NZ_LFJC01000003.1"/>
</dbReference>
<reference evidence="2 3" key="1">
    <citation type="submission" date="2015-06" db="EMBL/GenBank/DDBJ databases">
        <title>Comparative genome analysis of nirS-carrying Bradyrhizobium sp. strains.</title>
        <authorList>
            <person name="Ishii S."/>
            <person name="Jang J."/>
            <person name="Nishizawa T."/>
            <person name="Senoo K."/>
        </authorList>
    </citation>
    <scope>NUCLEOTIDE SEQUENCE [LARGE SCALE GENOMIC DNA]</scope>
    <source>
        <strain evidence="2 3">TSA1</strain>
    </source>
</reference>
<name>A0A2M6ULR5_9BRAD</name>
<dbReference type="InterPro" id="IPR004843">
    <property type="entry name" value="Calcineurin-like_PHP"/>
</dbReference>
<keyword evidence="2" id="KW-0378">Hydrolase</keyword>
<dbReference type="InterPro" id="IPR051918">
    <property type="entry name" value="STPP_CPPED1"/>
</dbReference>
<dbReference type="GO" id="GO:0016787">
    <property type="term" value="F:hydrolase activity"/>
    <property type="evidence" value="ECO:0007669"/>
    <property type="project" value="UniProtKB-KW"/>
</dbReference>
<evidence type="ECO:0000313" key="2">
    <source>
        <dbReference type="EMBL" id="PIT05499.1"/>
    </source>
</evidence>
<comment type="caution">
    <text evidence="2">The sequence shown here is derived from an EMBL/GenBank/DDBJ whole genome shotgun (WGS) entry which is preliminary data.</text>
</comment>
<protein>
    <submittedName>
        <fullName evidence="2">Phosphohydrolase</fullName>
    </submittedName>
</protein>
<feature type="domain" description="Calcineurin-like phosphoesterase" evidence="1">
    <location>
        <begin position="4"/>
        <end position="208"/>
    </location>
</feature>